<accession>A0A068SH55</accession>
<evidence type="ECO:0000313" key="1">
    <source>
        <dbReference type="EMBL" id="CDH60526.1"/>
    </source>
</evidence>
<evidence type="ECO:0000313" key="2">
    <source>
        <dbReference type="Proteomes" id="UP000027586"/>
    </source>
</evidence>
<dbReference type="Proteomes" id="UP000027586">
    <property type="component" value="Unassembled WGS sequence"/>
</dbReference>
<protein>
    <submittedName>
        <fullName evidence="1">Uncharacterized protein</fullName>
    </submittedName>
</protein>
<keyword evidence="2" id="KW-1185">Reference proteome</keyword>
<dbReference type="AlphaFoldDB" id="A0A068SH55"/>
<sequence length="97" mass="11508">MLNNSIHLKIAGFIINVLDVGRPKCRAKVGWALPEPEIGYLEPETLMQGTFDHGEQFRSHKDATLHYEDFEWQRPNEWAETYIRCTDRARRYWSSRI</sequence>
<dbReference type="EMBL" id="CBTN010000095">
    <property type="protein sequence ID" value="CDH60526.1"/>
    <property type="molecule type" value="Genomic_DNA"/>
</dbReference>
<name>A0A068SH55_9FUNG</name>
<gene>
    <name evidence="1" type="ORF">LCOR_11311.1</name>
</gene>
<dbReference type="VEuPathDB" id="FungiDB:LCOR_11311.1"/>
<proteinExistence type="predicted"/>
<reference evidence="1" key="1">
    <citation type="submission" date="2013-08" db="EMBL/GenBank/DDBJ databases">
        <title>Gene expansion shapes genome architecture in the human pathogen Lichtheimia corymbifera: an evolutionary genomics analysis in the ancient terrestrial Mucorales (Mucoromycotina).</title>
        <authorList>
            <person name="Schwartze V.U."/>
            <person name="Winter S."/>
            <person name="Shelest E."/>
            <person name="Marcet-Houben M."/>
            <person name="Horn F."/>
            <person name="Wehner S."/>
            <person name="Hoffmann K."/>
            <person name="Riege K."/>
            <person name="Sammeth M."/>
            <person name="Nowrousian M."/>
            <person name="Valiante V."/>
            <person name="Linde J."/>
            <person name="Jacobsen I.D."/>
            <person name="Marz M."/>
            <person name="Brakhage A.A."/>
            <person name="Gabaldon T."/>
            <person name="Bocker S."/>
            <person name="Voigt K."/>
        </authorList>
    </citation>
    <scope>NUCLEOTIDE SEQUENCE [LARGE SCALE GENOMIC DNA]</scope>
    <source>
        <strain evidence="1">FSU 9682</strain>
    </source>
</reference>
<comment type="caution">
    <text evidence="1">The sequence shown here is derived from an EMBL/GenBank/DDBJ whole genome shotgun (WGS) entry which is preliminary data.</text>
</comment>
<organism evidence="1 2">
    <name type="scientific">Lichtheimia corymbifera JMRC:FSU:9682</name>
    <dbReference type="NCBI Taxonomy" id="1263082"/>
    <lineage>
        <taxon>Eukaryota</taxon>
        <taxon>Fungi</taxon>
        <taxon>Fungi incertae sedis</taxon>
        <taxon>Mucoromycota</taxon>
        <taxon>Mucoromycotina</taxon>
        <taxon>Mucoromycetes</taxon>
        <taxon>Mucorales</taxon>
        <taxon>Lichtheimiaceae</taxon>
        <taxon>Lichtheimia</taxon>
    </lineage>
</organism>